<organism evidence="2 3">
    <name type="scientific">Protea cynaroides</name>
    <dbReference type="NCBI Taxonomy" id="273540"/>
    <lineage>
        <taxon>Eukaryota</taxon>
        <taxon>Viridiplantae</taxon>
        <taxon>Streptophyta</taxon>
        <taxon>Embryophyta</taxon>
        <taxon>Tracheophyta</taxon>
        <taxon>Spermatophyta</taxon>
        <taxon>Magnoliopsida</taxon>
        <taxon>Proteales</taxon>
        <taxon>Proteaceae</taxon>
        <taxon>Protea</taxon>
    </lineage>
</organism>
<protein>
    <submittedName>
        <fullName evidence="2">Uncharacterized protein</fullName>
    </submittedName>
</protein>
<dbReference type="Proteomes" id="UP001141806">
    <property type="component" value="Unassembled WGS sequence"/>
</dbReference>
<feature type="compositionally biased region" description="Pro residues" evidence="1">
    <location>
        <begin position="140"/>
        <end position="152"/>
    </location>
</feature>
<feature type="region of interest" description="Disordered" evidence="1">
    <location>
        <begin position="1"/>
        <end position="24"/>
    </location>
</feature>
<dbReference type="EMBL" id="JAMYWD010000011">
    <property type="protein sequence ID" value="KAJ4955482.1"/>
    <property type="molecule type" value="Genomic_DNA"/>
</dbReference>
<sequence>MSRYRPHAIPTRTEMQSQKRTPEVFTGPARRIYDDRSSLMPIEQVNDNQAMDARANVPSQTQNGTSRFFCGQKIKFTDKREKNTALNRRVRVGSLDPDAISKKSPAGSFFENQDITYDDESKENFEDSPEIDLGTMRPKAPAPPPPHNRYYY</sequence>
<accession>A0A9Q0H0R1</accession>
<name>A0A9Q0H0R1_9MAGN</name>
<evidence type="ECO:0000313" key="2">
    <source>
        <dbReference type="EMBL" id="KAJ4955482.1"/>
    </source>
</evidence>
<dbReference type="AlphaFoldDB" id="A0A9Q0H0R1"/>
<comment type="caution">
    <text evidence="2">The sequence shown here is derived from an EMBL/GenBank/DDBJ whole genome shotgun (WGS) entry which is preliminary data.</text>
</comment>
<keyword evidence="3" id="KW-1185">Reference proteome</keyword>
<evidence type="ECO:0000256" key="1">
    <source>
        <dbReference type="SAM" id="MobiDB-lite"/>
    </source>
</evidence>
<gene>
    <name evidence="2" type="ORF">NE237_012265</name>
</gene>
<reference evidence="2" key="1">
    <citation type="journal article" date="2023" name="Plant J.">
        <title>The genome of the king protea, Protea cynaroides.</title>
        <authorList>
            <person name="Chang J."/>
            <person name="Duong T.A."/>
            <person name="Schoeman C."/>
            <person name="Ma X."/>
            <person name="Roodt D."/>
            <person name="Barker N."/>
            <person name="Li Z."/>
            <person name="Van de Peer Y."/>
            <person name="Mizrachi E."/>
        </authorList>
    </citation>
    <scope>NUCLEOTIDE SEQUENCE</scope>
    <source>
        <tissue evidence="2">Young leaves</tissue>
    </source>
</reference>
<feature type="compositionally biased region" description="Acidic residues" evidence="1">
    <location>
        <begin position="116"/>
        <end position="130"/>
    </location>
</feature>
<feature type="region of interest" description="Disordered" evidence="1">
    <location>
        <begin position="97"/>
        <end position="152"/>
    </location>
</feature>
<evidence type="ECO:0000313" key="3">
    <source>
        <dbReference type="Proteomes" id="UP001141806"/>
    </source>
</evidence>
<proteinExistence type="predicted"/>